<reference evidence="3" key="1">
    <citation type="submission" date="2011-12" db="EMBL/GenBank/DDBJ databases">
        <title>The complete genome of chromosome of Sulfobacillus acidophilus DSM 10332.</title>
        <authorList>
            <person name="Lucas S."/>
            <person name="Han J."/>
            <person name="Lapidus A."/>
            <person name="Bruce D."/>
            <person name="Goodwin L."/>
            <person name="Pitluck S."/>
            <person name="Peters L."/>
            <person name="Kyrpides N."/>
            <person name="Mavromatis K."/>
            <person name="Ivanova N."/>
            <person name="Mikhailova N."/>
            <person name="Chertkov O."/>
            <person name="Saunders E."/>
            <person name="Detter J.C."/>
            <person name="Tapia R."/>
            <person name="Han C."/>
            <person name="Land M."/>
            <person name="Hauser L."/>
            <person name="Markowitz V."/>
            <person name="Cheng J.-F."/>
            <person name="Hugenholtz P."/>
            <person name="Woyke T."/>
            <person name="Wu D."/>
            <person name="Pukall R."/>
            <person name="Gehrich-Schroeter G."/>
            <person name="Schneider S."/>
            <person name="Klenk H.-P."/>
            <person name="Eisen J.A."/>
        </authorList>
    </citation>
    <scope>NUCLEOTIDE SEQUENCE [LARGE SCALE GENOMIC DNA]</scope>
    <source>
        <strain evidence="3">ATCC 700253 / DSM 10332 / NAL</strain>
    </source>
</reference>
<dbReference type="Proteomes" id="UP000005439">
    <property type="component" value="Chromosome"/>
</dbReference>
<organism evidence="2 3">
    <name type="scientific">Sulfobacillus acidophilus (strain ATCC 700253 / DSM 10332 / NAL)</name>
    <dbReference type="NCBI Taxonomy" id="679936"/>
    <lineage>
        <taxon>Bacteria</taxon>
        <taxon>Bacillati</taxon>
        <taxon>Bacillota</taxon>
        <taxon>Clostridia</taxon>
        <taxon>Eubacteriales</taxon>
        <taxon>Clostridiales Family XVII. Incertae Sedis</taxon>
        <taxon>Sulfobacillus</taxon>
    </lineage>
</organism>
<gene>
    <name evidence="2" type="ordered locus">Sulac_1610</name>
</gene>
<protein>
    <submittedName>
        <fullName evidence="2">Stage III sporulation protein AE</fullName>
    </submittedName>
</protein>
<keyword evidence="3" id="KW-1185">Reference proteome</keyword>
<evidence type="ECO:0000313" key="2">
    <source>
        <dbReference type="EMBL" id="AEW05107.1"/>
    </source>
</evidence>
<feature type="transmembrane region" description="Helical" evidence="1">
    <location>
        <begin position="234"/>
        <end position="255"/>
    </location>
</feature>
<dbReference type="STRING" id="679936.Sulac_1610"/>
<evidence type="ECO:0000256" key="1">
    <source>
        <dbReference type="SAM" id="Phobius"/>
    </source>
</evidence>
<keyword evidence="1" id="KW-0472">Membrane</keyword>
<reference evidence="2 3" key="2">
    <citation type="journal article" date="2012" name="Stand. Genomic Sci.">
        <title>Complete genome sequence of the moderately thermophilic mineral-sulfide-oxidizing firmicute Sulfobacillus acidophilus type strain (NAL(T)).</title>
        <authorList>
            <person name="Anderson I."/>
            <person name="Chertkov O."/>
            <person name="Chen A."/>
            <person name="Saunders E."/>
            <person name="Lapidus A."/>
            <person name="Nolan M."/>
            <person name="Lucas S."/>
            <person name="Hammon N."/>
            <person name="Deshpande S."/>
            <person name="Cheng J.F."/>
            <person name="Han C."/>
            <person name="Tapia R."/>
            <person name="Goodwin L.A."/>
            <person name="Pitluck S."/>
            <person name="Liolios K."/>
            <person name="Pagani I."/>
            <person name="Ivanova N."/>
            <person name="Mikhailova N."/>
            <person name="Pati A."/>
            <person name="Palaniappan K."/>
            <person name="Land M."/>
            <person name="Pan C."/>
            <person name="Rohde M."/>
            <person name="Pukall R."/>
            <person name="Goker M."/>
            <person name="Detter J.C."/>
            <person name="Woyke T."/>
            <person name="Bristow J."/>
            <person name="Eisen J.A."/>
            <person name="Markowitz V."/>
            <person name="Hugenholtz P."/>
            <person name="Kyrpides N.C."/>
            <person name="Klenk H.P."/>
            <person name="Mavromatis K."/>
        </authorList>
    </citation>
    <scope>NUCLEOTIDE SEQUENCE [LARGE SCALE GENOMIC DNA]</scope>
    <source>
        <strain evidence="3">ATCC 700253 / DSM 10332 / NAL</strain>
    </source>
</reference>
<proteinExistence type="predicted"/>
<feature type="transmembrane region" description="Helical" evidence="1">
    <location>
        <begin position="117"/>
        <end position="138"/>
    </location>
</feature>
<feature type="transmembrane region" description="Helical" evidence="1">
    <location>
        <begin position="88"/>
        <end position="105"/>
    </location>
</feature>
<dbReference type="InterPro" id="IPR014194">
    <property type="entry name" value="Spore_III_AE"/>
</dbReference>
<name>G8TYE3_SULAD</name>
<dbReference type="NCBIfam" id="TIGR02829">
    <property type="entry name" value="spore_III_AE"/>
    <property type="match status" value="1"/>
</dbReference>
<feature type="transmembrane region" description="Helical" evidence="1">
    <location>
        <begin position="347"/>
        <end position="370"/>
    </location>
</feature>
<feature type="transmembrane region" description="Helical" evidence="1">
    <location>
        <begin position="158"/>
        <end position="184"/>
    </location>
</feature>
<dbReference type="AlphaFoldDB" id="G8TYE3"/>
<sequence length="378" mass="39625">MLVLGWASAPVYATSVSDLVNQQIQSLNTNGLENQVTALIQGQSPLPIPTLTDIVKALSTHQMPFDPRQLIAAIGRQLAGDLRTESRVLGIIFLLTVLAAMLQRLADAFEGKDASGLVGLSRMIVLSAILLVALRSFSIAVGMVEGVVGNLVHLMESLIPLLLVLLAGSGAIASAGIFHPLMMAVTNLVAVLTKRWVLPLVLFATVTELVSQWLPKYSLKNLGSLFRQVGLTLLGGLMTLFIGVMAVEGAAGAVADGVTLRTGKFLANTFVPVVGKMFSDAMEAVLGSSLLLKNAVTVLGALGIIVLVTFPLIKLFLMMFLYRLGGALSEPLGVSGVGDTLNVMANALGWLIAIAGAVALMFFLVITVVVGTTNGVQL</sequence>
<keyword evidence="1" id="KW-0812">Transmembrane</keyword>
<dbReference type="PATRIC" id="fig|679936.5.peg.1678"/>
<dbReference type="Pfam" id="PF09546">
    <property type="entry name" value="Spore_III_AE"/>
    <property type="match status" value="1"/>
</dbReference>
<dbReference type="KEGG" id="sap:Sulac_1610"/>
<accession>G8TYE3</accession>
<feature type="transmembrane region" description="Helical" evidence="1">
    <location>
        <begin position="196"/>
        <end position="214"/>
    </location>
</feature>
<dbReference type="EMBL" id="CP003179">
    <property type="protein sequence ID" value="AEW05107.1"/>
    <property type="molecule type" value="Genomic_DNA"/>
</dbReference>
<evidence type="ECO:0000313" key="3">
    <source>
        <dbReference type="Proteomes" id="UP000005439"/>
    </source>
</evidence>
<dbReference type="HOGENOM" id="CLU_046838_1_1_9"/>
<keyword evidence="1" id="KW-1133">Transmembrane helix</keyword>
<feature type="transmembrane region" description="Helical" evidence="1">
    <location>
        <begin position="298"/>
        <end position="322"/>
    </location>
</feature>